<dbReference type="EMBL" id="GBXM01084543">
    <property type="protein sequence ID" value="JAH24034.1"/>
    <property type="molecule type" value="Transcribed_RNA"/>
</dbReference>
<evidence type="ECO:0000313" key="1">
    <source>
        <dbReference type="EMBL" id="JAH24034.1"/>
    </source>
</evidence>
<protein>
    <submittedName>
        <fullName evidence="1">Uncharacterized protein</fullName>
    </submittedName>
</protein>
<reference evidence="1" key="1">
    <citation type="submission" date="2014-11" db="EMBL/GenBank/DDBJ databases">
        <authorList>
            <person name="Amaro Gonzalez C."/>
        </authorList>
    </citation>
    <scope>NUCLEOTIDE SEQUENCE</scope>
</reference>
<dbReference type="AlphaFoldDB" id="A0A0E9R4I8"/>
<organism evidence="1">
    <name type="scientific">Anguilla anguilla</name>
    <name type="common">European freshwater eel</name>
    <name type="synonym">Muraena anguilla</name>
    <dbReference type="NCBI Taxonomy" id="7936"/>
    <lineage>
        <taxon>Eukaryota</taxon>
        <taxon>Metazoa</taxon>
        <taxon>Chordata</taxon>
        <taxon>Craniata</taxon>
        <taxon>Vertebrata</taxon>
        <taxon>Euteleostomi</taxon>
        <taxon>Actinopterygii</taxon>
        <taxon>Neopterygii</taxon>
        <taxon>Teleostei</taxon>
        <taxon>Anguilliformes</taxon>
        <taxon>Anguillidae</taxon>
        <taxon>Anguilla</taxon>
    </lineage>
</organism>
<reference evidence="1" key="2">
    <citation type="journal article" date="2015" name="Fish Shellfish Immunol.">
        <title>Early steps in the European eel (Anguilla anguilla)-Vibrio vulnificus interaction in the gills: Role of the RtxA13 toxin.</title>
        <authorList>
            <person name="Callol A."/>
            <person name="Pajuelo D."/>
            <person name="Ebbesson L."/>
            <person name="Teles M."/>
            <person name="MacKenzie S."/>
            <person name="Amaro C."/>
        </authorList>
    </citation>
    <scope>NUCLEOTIDE SEQUENCE</scope>
</reference>
<sequence length="53" mass="6276">MHDTGTPGTASNVQLVPLLMACSHGRRRMVRSWLWFFFFYFRPSEGKYIHFPV</sequence>
<accession>A0A0E9R4I8</accession>
<name>A0A0E9R4I8_ANGAN</name>
<proteinExistence type="predicted"/>